<keyword evidence="1" id="KW-0812">Transmembrane</keyword>
<accession>A5G8G0</accession>
<keyword evidence="1" id="KW-0472">Membrane</keyword>
<dbReference type="EMBL" id="CP000698">
    <property type="protein sequence ID" value="ABQ28078.1"/>
    <property type="molecule type" value="Genomic_DNA"/>
</dbReference>
<proteinExistence type="predicted"/>
<protein>
    <submittedName>
        <fullName evidence="2">Uncharacterized protein</fullName>
    </submittedName>
</protein>
<dbReference type="HOGENOM" id="CLU_093089_0_0_7"/>
<organism evidence="2 3">
    <name type="scientific">Geotalea uraniireducens (strain Rf4)</name>
    <name type="common">Geobacter uraniireducens</name>
    <dbReference type="NCBI Taxonomy" id="351605"/>
    <lineage>
        <taxon>Bacteria</taxon>
        <taxon>Pseudomonadati</taxon>
        <taxon>Thermodesulfobacteriota</taxon>
        <taxon>Desulfuromonadia</taxon>
        <taxon>Geobacterales</taxon>
        <taxon>Geobacteraceae</taxon>
        <taxon>Geotalea</taxon>
    </lineage>
</organism>
<keyword evidence="1" id="KW-1133">Transmembrane helix</keyword>
<dbReference type="RefSeq" id="WP_011940716.1">
    <property type="nucleotide sequence ID" value="NC_009483.1"/>
</dbReference>
<sequence length="248" mass="28473">MNIAFPALLVFLIILPGFIFRFSFRISEKTVIDQTPFATAFVKGVIIAGFFHLPWSWIASLIGHPIDYNALLMLLASPQRESALVTIIANVADDFPIIILYFISLFIFAAALGTLLRSLVVKFKLDRNELIGPFVKFDTPWYYLFSGYHEAFESDGVVVSAIVEIDKTGYIYTGLLKEYFFAPDGALERIVIEMAMRRPLSNNKSSDENNIEERFERFYKIDGDYFVLRYSEIKTLNIEFLRVQEMNP</sequence>
<evidence type="ECO:0000313" key="3">
    <source>
        <dbReference type="Proteomes" id="UP000006695"/>
    </source>
</evidence>
<name>A5G8G0_GEOUR</name>
<dbReference type="AlphaFoldDB" id="A5G8G0"/>
<keyword evidence="3" id="KW-1185">Reference proteome</keyword>
<gene>
    <name evidence="2" type="ordered locus">Gura_3930</name>
</gene>
<dbReference type="Proteomes" id="UP000006695">
    <property type="component" value="Chromosome"/>
</dbReference>
<feature type="transmembrane region" description="Helical" evidence="1">
    <location>
        <begin position="37"/>
        <end position="58"/>
    </location>
</feature>
<evidence type="ECO:0000256" key="1">
    <source>
        <dbReference type="SAM" id="Phobius"/>
    </source>
</evidence>
<dbReference type="OrthoDB" id="7063111at2"/>
<dbReference type="KEGG" id="gur:Gura_3930"/>
<reference evidence="2 3" key="1">
    <citation type="submission" date="2007-05" db="EMBL/GenBank/DDBJ databases">
        <title>Complete sequence of Geobacter uraniireducens Rf4.</title>
        <authorList>
            <consortium name="US DOE Joint Genome Institute"/>
            <person name="Copeland A."/>
            <person name="Lucas S."/>
            <person name="Lapidus A."/>
            <person name="Barry K."/>
            <person name="Detter J.C."/>
            <person name="Glavina del Rio T."/>
            <person name="Hammon N."/>
            <person name="Israni S."/>
            <person name="Dalin E."/>
            <person name="Tice H."/>
            <person name="Pitluck S."/>
            <person name="Chertkov O."/>
            <person name="Brettin T."/>
            <person name="Bruce D."/>
            <person name="Han C."/>
            <person name="Schmutz J."/>
            <person name="Larimer F."/>
            <person name="Land M."/>
            <person name="Hauser L."/>
            <person name="Kyrpides N."/>
            <person name="Mikhailova N."/>
            <person name="Shelobolina E."/>
            <person name="Aklujkar M."/>
            <person name="Lovley D."/>
            <person name="Richardson P."/>
        </authorList>
    </citation>
    <scope>NUCLEOTIDE SEQUENCE [LARGE SCALE GENOMIC DNA]</scope>
    <source>
        <strain evidence="2 3">Rf4</strain>
    </source>
</reference>
<evidence type="ECO:0000313" key="2">
    <source>
        <dbReference type="EMBL" id="ABQ28078.1"/>
    </source>
</evidence>
<feature type="transmembrane region" description="Helical" evidence="1">
    <location>
        <begin position="98"/>
        <end position="120"/>
    </location>
</feature>